<dbReference type="EMBL" id="SWJQ01001248">
    <property type="protein sequence ID" value="TRZ08776.1"/>
    <property type="molecule type" value="Genomic_DNA"/>
</dbReference>
<gene>
    <name evidence="1" type="ORF">HGM15179_018333</name>
</gene>
<dbReference type="Proteomes" id="UP000796761">
    <property type="component" value="Unassembled WGS sequence"/>
</dbReference>
<name>A0A8K1LCA8_9PASS</name>
<feature type="non-terminal residue" evidence="1">
    <location>
        <position position="1"/>
    </location>
</feature>
<evidence type="ECO:0000313" key="1">
    <source>
        <dbReference type="EMBL" id="TRZ08776.1"/>
    </source>
</evidence>
<reference evidence="1" key="1">
    <citation type="submission" date="2019-04" db="EMBL/GenBank/DDBJ databases">
        <title>Genome assembly of Zosterops borbonicus 15179.</title>
        <authorList>
            <person name="Leroy T."/>
            <person name="Anselmetti Y."/>
            <person name="Tilak M.-K."/>
            <person name="Nabholz B."/>
        </authorList>
    </citation>
    <scope>NUCLEOTIDE SEQUENCE</scope>
    <source>
        <strain evidence="1">HGM_15179</strain>
        <tissue evidence="1">Muscle</tissue>
    </source>
</reference>
<sequence length="76" mass="8408">DFPFQNIGMMEEDVTRKRKMAREPQAGEEEVTTPFLFSLAQSPSPAWPPAPGQPHCQSHLLGTCWGNLLPLPCGTE</sequence>
<protein>
    <submittedName>
        <fullName evidence="1">Uncharacterized protein</fullName>
    </submittedName>
</protein>
<proteinExistence type="predicted"/>
<keyword evidence="2" id="KW-1185">Reference proteome</keyword>
<accession>A0A8K1LCA8</accession>
<evidence type="ECO:0000313" key="2">
    <source>
        <dbReference type="Proteomes" id="UP000796761"/>
    </source>
</evidence>
<comment type="caution">
    <text evidence="1">The sequence shown here is derived from an EMBL/GenBank/DDBJ whole genome shotgun (WGS) entry which is preliminary data.</text>
</comment>
<dbReference type="AlphaFoldDB" id="A0A8K1LCA8"/>
<organism evidence="1 2">
    <name type="scientific">Zosterops borbonicus</name>
    <dbReference type="NCBI Taxonomy" id="364589"/>
    <lineage>
        <taxon>Eukaryota</taxon>
        <taxon>Metazoa</taxon>
        <taxon>Chordata</taxon>
        <taxon>Craniata</taxon>
        <taxon>Vertebrata</taxon>
        <taxon>Euteleostomi</taxon>
        <taxon>Archelosauria</taxon>
        <taxon>Archosauria</taxon>
        <taxon>Dinosauria</taxon>
        <taxon>Saurischia</taxon>
        <taxon>Theropoda</taxon>
        <taxon>Coelurosauria</taxon>
        <taxon>Aves</taxon>
        <taxon>Neognathae</taxon>
        <taxon>Neoaves</taxon>
        <taxon>Telluraves</taxon>
        <taxon>Australaves</taxon>
        <taxon>Passeriformes</taxon>
        <taxon>Sylvioidea</taxon>
        <taxon>Zosteropidae</taxon>
        <taxon>Zosterops</taxon>
    </lineage>
</organism>
<feature type="non-terminal residue" evidence="1">
    <location>
        <position position="76"/>
    </location>
</feature>